<keyword evidence="16" id="KW-1185">Reference proteome</keyword>
<feature type="transmembrane region" description="Helical" evidence="14">
    <location>
        <begin position="399"/>
        <end position="418"/>
    </location>
</feature>
<feature type="transmembrane region" description="Helical" evidence="14">
    <location>
        <begin position="425"/>
        <end position="442"/>
    </location>
</feature>
<feature type="transmembrane region" description="Helical" evidence="14">
    <location>
        <begin position="270"/>
        <end position="296"/>
    </location>
</feature>
<feature type="transmembrane region" description="Helical" evidence="14">
    <location>
        <begin position="190"/>
        <end position="207"/>
    </location>
</feature>
<dbReference type="FunFam" id="1.20.1730.10:FF:000002">
    <property type="entry name" value="Sodium/proline symporter"/>
    <property type="match status" value="1"/>
</dbReference>
<feature type="transmembrane region" description="Helical" evidence="14">
    <location>
        <begin position="122"/>
        <end position="146"/>
    </location>
</feature>
<keyword evidence="3 14" id="KW-0813">Transport</keyword>
<evidence type="ECO:0000256" key="13">
    <source>
        <dbReference type="RuleBase" id="RU362091"/>
    </source>
</evidence>
<dbReference type="InterPro" id="IPR018212">
    <property type="entry name" value="Na/solute_symporter_CS"/>
</dbReference>
<dbReference type="Proteomes" id="UP000257055">
    <property type="component" value="Unassembled WGS sequence"/>
</dbReference>
<feature type="transmembrane region" description="Helical" evidence="14">
    <location>
        <begin position="316"/>
        <end position="338"/>
    </location>
</feature>
<evidence type="ECO:0000256" key="12">
    <source>
        <dbReference type="ARBA" id="ARBA00033708"/>
    </source>
</evidence>
<proteinExistence type="inferred from homology"/>
<feature type="transmembrane region" description="Helical" evidence="14">
    <location>
        <begin position="44"/>
        <end position="66"/>
    </location>
</feature>
<keyword evidence="9 14" id="KW-0406">Ion transport</keyword>
<comment type="subcellular location">
    <subcellularLocation>
        <location evidence="1 14">Cell membrane</location>
        <topology evidence="1 14">Multi-pass membrane protein</topology>
    </subcellularLocation>
</comment>
<keyword evidence="4 14" id="KW-1003">Cell membrane</keyword>
<reference evidence="16" key="1">
    <citation type="submission" date="2015-04" db="EMBL/GenBank/DDBJ databases">
        <authorList>
            <person name="Schardt J."/>
            <person name="Mueller-Herbst S."/>
            <person name="Scherer S."/>
            <person name="Huptas C."/>
        </authorList>
    </citation>
    <scope>NUCLEOTIDE SEQUENCE [LARGE SCALE GENOMIC DNA]</scope>
    <source>
        <strain evidence="16">Kiel-L1</strain>
    </source>
</reference>
<dbReference type="RefSeq" id="WP_115751883.1">
    <property type="nucleotide sequence ID" value="NZ_LARY01000001.1"/>
</dbReference>
<dbReference type="InterPro" id="IPR038377">
    <property type="entry name" value="Na/Glc_symporter_sf"/>
</dbReference>
<keyword evidence="10 14" id="KW-0472">Membrane</keyword>
<evidence type="ECO:0000256" key="5">
    <source>
        <dbReference type="ARBA" id="ARBA00022692"/>
    </source>
</evidence>
<feature type="transmembrane region" description="Helical" evidence="14">
    <location>
        <begin position="369"/>
        <end position="387"/>
    </location>
</feature>
<keyword evidence="5 14" id="KW-0812">Transmembrane</keyword>
<dbReference type="PANTHER" id="PTHR48086">
    <property type="entry name" value="SODIUM/PROLINE SYMPORTER-RELATED"/>
    <property type="match status" value="1"/>
</dbReference>
<evidence type="ECO:0000256" key="14">
    <source>
        <dbReference type="RuleBase" id="RU366012"/>
    </source>
</evidence>
<gene>
    <name evidence="15" type="ORF">UR08_01375</name>
</gene>
<feature type="transmembrane region" description="Helical" evidence="14">
    <location>
        <begin position="6"/>
        <end position="24"/>
    </location>
</feature>
<dbReference type="GO" id="GO:0031402">
    <property type="term" value="F:sodium ion binding"/>
    <property type="evidence" value="ECO:0007669"/>
    <property type="project" value="UniProtKB-UniRule"/>
</dbReference>
<comment type="catalytic activity">
    <reaction evidence="12">
        <text>L-proline(in) + Na(+)(in) = L-proline(out) + Na(+)(out)</text>
        <dbReference type="Rhea" id="RHEA:28967"/>
        <dbReference type="ChEBI" id="CHEBI:29101"/>
        <dbReference type="ChEBI" id="CHEBI:60039"/>
    </reaction>
</comment>
<dbReference type="GO" id="GO:0015193">
    <property type="term" value="F:L-proline transmembrane transporter activity"/>
    <property type="evidence" value="ECO:0007669"/>
    <property type="project" value="TreeGrafter"/>
</dbReference>
<dbReference type="AlphaFoldDB" id="A0A3D8TTB3"/>
<dbReference type="Gene3D" id="1.20.1730.10">
    <property type="entry name" value="Sodium/glucose cotransporter"/>
    <property type="match status" value="1"/>
</dbReference>
<keyword evidence="6 14" id="KW-0769">Symport</keyword>
<keyword evidence="8 14" id="KW-0915">Sodium</keyword>
<evidence type="ECO:0000256" key="11">
    <source>
        <dbReference type="ARBA" id="ARBA00023201"/>
    </source>
</evidence>
<dbReference type="GO" id="GO:0005298">
    <property type="term" value="F:proline:sodium symporter activity"/>
    <property type="evidence" value="ECO:0007669"/>
    <property type="project" value="UniProtKB-UniRule"/>
</dbReference>
<feature type="transmembrane region" description="Helical" evidence="14">
    <location>
        <begin position="227"/>
        <end position="249"/>
    </location>
</feature>
<dbReference type="EMBL" id="LARY01000001">
    <property type="protein sequence ID" value="RDX02211.1"/>
    <property type="molecule type" value="Genomic_DNA"/>
</dbReference>
<dbReference type="GO" id="GO:0015824">
    <property type="term" value="P:proline transport"/>
    <property type="evidence" value="ECO:0007669"/>
    <property type="project" value="UniProtKB-UniRule"/>
</dbReference>
<dbReference type="PANTHER" id="PTHR48086:SF3">
    <property type="entry name" value="SODIUM_PROLINE SYMPORTER"/>
    <property type="match status" value="1"/>
</dbReference>
<feature type="transmembrane region" description="Helical" evidence="14">
    <location>
        <begin position="158"/>
        <end position="183"/>
    </location>
</feature>
<comment type="similarity">
    <text evidence="2 13">Belongs to the sodium:solute symporter (SSF) (TC 2.A.21) family.</text>
</comment>
<dbReference type="CDD" id="cd11475">
    <property type="entry name" value="SLC5sbd_PutP"/>
    <property type="match status" value="1"/>
</dbReference>
<dbReference type="NCBIfam" id="TIGR02121">
    <property type="entry name" value="Na_Pro_sym"/>
    <property type="match status" value="1"/>
</dbReference>
<evidence type="ECO:0000256" key="1">
    <source>
        <dbReference type="ARBA" id="ARBA00004651"/>
    </source>
</evidence>
<keyword evidence="7 14" id="KW-1133">Transmembrane helix</keyword>
<keyword evidence="14" id="KW-0029">Amino-acid transport</keyword>
<dbReference type="InterPro" id="IPR001734">
    <property type="entry name" value="Na/solute_symporter"/>
</dbReference>
<feature type="transmembrane region" description="Helical" evidence="14">
    <location>
        <begin position="448"/>
        <end position="466"/>
    </location>
</feature>
<dbReference type="InterPro" id="IPR011851">
    <property type="entry name" value="Na/Pro_symporter"/>
</dbReference>
<dbReference type="PROSITE" id="PS00456">
    <property type="entry name" value="NA_SOLUT_SYMP_1"/>
    <property type="match status" value="1"/>
</dbReference>
<feature type="transmembrane region" description="Helical" evidence="14">
    <location>
        <begin position="72"/>
        <end position="91"/>
    </location>
</feature>
<dbReference type="PROSITE" id="PS50283">
    <property type="entry name" value="NA_SOLUT_SYMP_3"/>
    <property type="match status" value="1"/>
</dbReference>
<dbReference type="InterPro" id="IPR050277">
    <property type="entry name" value="Sodium:Solute_Symporter"/>
</dbReference>
<keyword evidence="11 14" id="KW-0739">Sodium transport</keyword>
<evidence type="ECO:0000256" key="4">
    <source>
        <dbReference type="ARBA" id="ARBA00022475"/>
    </source>
</evidence>
<comment type="function">
    <text evidence="14">Catalyzes the sodium-dependent uptake of extracellular L-proline.</text>
</comment>
<sequence>MEFGVYFSVGVYLLLMVAIGIYAYRKTNDMSDYMLGGRSLGPAVTALSAGAADMSGWMIMGLPGAIYSTGLATAWLALGLVLGCYLNYIIVAPRLRVYTEVAKDSLTLPDFFKNRFQDKSNVLRVTSGLILIVFSTLYVTSGIVSGGKLFESTFGSQYLTGVLITMGIVVIYTFIGGFLAVSLTDFVQGALLLLALVIVPIVTLTHIGEGEGVKIYHQIVGTNPDFFNIVTDVSILTIIGYLAWGLGYAGQPHIIVRFMAIKSHKQMKSARRYGVSWMIVNMLGSMGAGLTGLFYFKQQGMTLADPETIFLKLADILFNPYITGFILAGALAAIMSTISSQILVASSSLVNDLFLLLFKKKASSSQKVLYSRLAVLLVSLAATILAFMPNKTILEIVGYAWAGFGSAFGPMIIFSLYWKRMTKEGAVAGMLTGGLVVVIWIATGLSNWLYEMVPGFLLSCLAIIIVSKLTKAPQKGVLRQHQDQNEILESSSR</sequence>
<comment type="caution">
    <text evidence="15">The sequence shown here is derived from an EMBL/GenBank/DDBJ whole genome shotgun (WGS) entry which is preliminary data.</text>
</comment>
<evidence type="ECO:0000256" key="2">
    <source>
        <dbReference type="ARBA" id="ARBA00006434"/>
    </source>
</evidence>
<evidence type="ECO:0000313" key="16">
    <source>
        <dbReference type="Proteomes" id="UP000257055"/>
    </source>
</evidence>
<dbReference type="NCBIfam" id="TIGR00813">
    <property type="entry name" value="sss"/>
    <property type="match status" value="1"/>
</dbReference>
<evidence type="ECO:0000313" key="15">
    <source>
        <dbReference type="EMBL" id="RDX02211.1"/>
    </source>
</evidence>
<protein>
    <recommendedName>
        <fullName evidence="14">Sodium/proline symporter</fullName>
    </recommendedName>
    <alternativeName>
        <fullName evidence="14">Proline permease</fullName>
    </alternativeName>
</protein>
<evidence type="ECO:0000256" key="3">
    <source>
        <dbReference type="ARBA" id="ARBA00022448"/>
    </source>
</evidence>
<evidence type="ECO:0000256" key="10">
    <source>
        <dbReference type="ARBA" id="ARBA00023136"/>
    </source>
</evidence>
<accession>A0A3D8TTB3</accession>
<evidence type="ECO:0000256" key="8">
    <source>
        <dbReference type="ARBA" id="ARBA00023053"/>
    </source>
</evidence>
<evidence type="ECO:0000256" key="9">
    <source>
        <dbReference type="ARBA" id="ARBA00023065"/>
    </source>
</evidence>
<dbReference type="PROSITE" id="PS00457">
    <property type="entry name" value="NA_SOLUT_SYMP_2"/>
    <property type="match status" value="1"/>
</dbReference>
<name>A0A3D8TTB3_9LIST</name>
<organism evidence="15 16">
    <name type="scientific">Listeria kieliensis</name>
    <dbReference type="NCBI Taxonomy" id="1621700"/>
    <lineage>
        <taxon>Bacteria</taxon>
        <taxon>Bacillati</taxon>
        <taxon>Bacillota</taxon>
        <taxon>Bacilli</taxon>
        <taxon>Bacillales</taxon>
        <taxon>Listeriaceae</taxon>
        <taxon>Listeria</taxon>
    </lineage>
</organism>
<dbReference type="Pfam" id="PF00474">
    <property type="entry name" value="SSF"/>
    <property type="match status" value="1"/>
</dbReference>
<evidence type="ECO:0000256" key="6">
    <source>
        <dbReference type="ARBA" id="ARBA00022847"/>
    </source>
</evidence>
<evidence type="ECO:0000256" key="7">
    <source>
        <dbReference type="ARBA" id="ARBA00022989"/>
    </source>
</evidence>
<dbReference type="GO" id="GO:0005886">
    <property type="term" value="C:plasma membrane"/>
    <property type="evidence" value="ECO:0007669"/>
    <property type="project" value="UniProtKB-SubCell"/>
</dbReference>